<dbReference type="Pfam" id="PF02743">
    <property type="entry name" value="dCache_1"/>
    <property type="match status" value="1"/>
</dbReference>
<dbReference type="CDD" id="cd00130">
    <property type="entry name" value="PAS"/>
    <property type="match status" value="2"/>
</dbReference>
<dbReference type="InterPro" id="IPR043128">
    <property type="entry name" value="Rev_trsase/Diguanyl_cyclase"/>
</dbReference>
<keyword evidence="5 9" id="KW-1133">Transmembrane helix</keyword>
<dbReference type="Pfam" id="PF00990">
    <property type="entry name" value="GGDEF"/>
    <property type="match status" value="1"/>
</dbReference>
<dbReference type="InterPro" id="IPR000700">
    <property type="entry name" value="PAS-assoc_C"/>
</dbReference>
<gene>
    <name evidence="13" type="ORF">FOZ74_11020</name>
</gene>
<accession>A0A5B8RXQ4</accession>
<keyword evidence="4 9" id="KW-0812">Transmembrane</keyword>
<feature type="domain" description="GGDEF" evidence="12">
    <location>
        <begin position="750"/>
        <end position="887"/>
    </location>
</feature>
<dbReference type="KEGG" id="cof:FOZ74_11020"/>
<dbReference type="InterPro" id="IPR029787">
    <property type="entry name" value="Nucleotide_cyclase"/>
</dbReference>
<dbReference type="Pfam" id="PF08447">
    <property type="entry name" value="PAS_3"/>
    <property type="match status" value="2"/>
</dbReference>
<dbReference type="Proteomes" id="UP000321199">
    <property type="component" value="Chromosome"/>
</dbReference>
<dbReference type="InterPro" id="IPR013655">
    <property type="entry name" value="PAS_fold_3"/>
</dbReference>
<evidence type="ECO:0000313" key="14">
    <source>
        <dbReference type="Proteomes" id="UP000321199"/>
    </source>
</evidence>
<protein>
    <recommendedName>
        <fullName evidence="2">diguanylate cyclase</fullName>
        <ecNumber evidence="2">2.7.7.65</ecNumber>
    </recommendedName>
</protein>
<evidence type="ECO:0000256" key="1">
    <source>
        <dbReference type="ARBA" id="ARBA00004651"/>
    </source>
</evidence>
<dbReference type="CDD" id="cd12914">
    <property type="entry name" value="PDC1_DGC_like"/>
    <property type="match status" value="1"/>
</dbReference>
<evidence type="ECO:0000256" key="5">
    <source>
        <dbReference type="ARBA" id="ARBA00022989"/>
    </source>
</evidence>
<evidence type="ECO:0000313" key="13">
    <source>
        <dbReference type="EMBL" id="QEA13524.1"/>
    </source>
</evidence>
<evidence type="ECO:0000256" key="2">
    <source>
        <dbReference type="ARBA" id="ARBA00012528"/>
    </source>
</evidence>
<evidence type="ECO:0000256" key="4">
    <source>
        <dbReference type="ARBA" id="ARBA00022692"/>
    </source>
</evidence>
<dbReference type="SUPFAM" id="SSF55785">
    <property type="entry name" value="PYP-like sensor domain (PAS domain)"/>
    <property type="match status" value="3"/>
</dbReference>
<dbReference type="InterPro" id="IPR001610">
    <property type="entry name" value="PAC"/>
</dbReference>
<dbReference type="GO" id="GO:0052621">
    <property type="term" value="F:diguanylate cyclase activity"/>
    <property type="evidence" value="ECO:0007669"/>
    <property type="project" value="UniProtKB-EC"/>
</dbReference>
<dbReference type="Gene3D" id="3.30.450.20">
    <property type="entry name" value="PAS domain"/>
    <property type="match status" value="4"/>
</dbReference>
<feature type="transmembrane region" description="Helical" evidence="9">
    <location>
        <begin position="16"/>
        <end position="35"/>
    </location>
</feature>
<keyword evidence="6 9" id="KW-0472">Membrane</keyword>
<feature type="transmembrane region" description="Helical" evidence="9">
    <location>
        <begin position="301"/>
        <end position="318"/>
    </location>
</feature>
<dbReference type="NCBIfam" id="TIGR00254">
    <property type="entry name" value="GGDEF"/>
    <property type="match status" value="1"/>
</dbReference>
<dbReference type="SMART" id="SM00091">
    <property type="entry name" value="PAS"/>
    <property type="match status" value="3"/>
</dbReference>
<organism evidence="13 14">
    <name type="scientific">Comamonas flocculans</name>
    <dbReference type="NCBI Taxonomy" id="2597701"/>
    <lineage>
        <taxon>Bacteria</taxon>
        <taxon>Pseudomonadati</taxon>
        <taxon>Pseudomonadota</taxon>
        <taxon>Betaproteobacteria</taxon>
        <taxon>Burkholderiales</taxon>
        <taxon>Comamonadaceae</taxon>
        <taxon>Comamonas</taxon>
    </lineage>
</organism>
<dbReference type="EMBL" id="CP042344">
    <property type="protein sequence ID" value="QEA13524.1"/>
    <property type="molecule type" value="Genomic_DNA"/>
</dbReference>
<dbReference type="AlphaFoldDB" id="A0A5B8RXQ4"/>
<dbReference type="PROSITE" id="PS50887">
    <property type="entry name" value="GGDEF"/>
    <property type="match status" value="1"/>
</dbReference>
<dbReference type="InterPro" id="IPR000014">
    <property type="entry name" value="PAS"/>
</dbReference>
<feature type="domain" description="PAC" evidence="11">
    <location>
        <begin position="415"/>
        <end position="468"/>
    </location>
</feature>
<name>A0A5B8RXQ4_9BURK</name>
<dbReference type="InterPro" id="IPR050469">
    <property type="entry name" value="Diguanylate_Cyclase"/>
</dbReference>
<dbReference type="PANTHER" id="PTHR45138:SF9">
    <property type="entry name" value="DIGUANYLATE CYCLASE DGCM-RELATED"/>
    <property type="match status" value="1"/>
</dbReference>
<evidence type="ECO:0000256" key="6">
    <source>
        <dbReference type="ARBA" id="ARBA00023136"/>
    </source>
</evidence>
<evidence type="ECO:0000256" key="3">
    <source>
        <dbReference type="ARBA" id="ARBA00022475"/>
    </source>
</evidence>
<dbReference type="Gene3D" id="3.30.70.270">
    <property type="match status" value="1"/>
</dbReference>
<dbReference type="GO" id="GO:0005886">
    <property type="term" value="C:plasma membrane"/>
    <property type="evidence" value="ECO:0007669"/>
    <property type="project" value="UniProtKB-SubCell"/>
</dbReference>
<proteinExistence type="predicted"/>
<comment type="subcellular location">
    <subcellularLocation>
        <location evidence="1">Cell membrane</location>
        <topology evidence="1">Multi-pass membrane protein</topology>
    </subcellularLocation>
</comment>
<dbReference type="InterPro" id="IPR033479">
    <property type="entry name" value="dCache_1"/>
</dbReference>
<dbReference type="OrthoDB" id="9813903at2"/>
<evidence type="ECO:0000259" key="11">
    <source>
        <dbReference type="PROSITE" id="PS50113"/>
    </source>
</evidence>
<reference evidence="13 14" key="1">
    <citation type="submission" date="2019-07" db="EMBL/GenBank/DDBJ databases">
        <title>Complete genome sequence of Comamonas sp. NLF 7-7 isolated from livestock.</title>
        <authorList>
            <person name="Kim D.H."/>
            <person name="Kim J.G."/>
        </authorList>
    </citation>
    <scope>NUCLEOTIDE SEQUENCE [LARGE SCALE GENOMIC DNA]</scope>
    <source>
        <strain evidence="13 14">NLF 7-7</strain>
    </source>
</reference>
<evidence type="ECO:0000256" key="7">
    <source>
        <dbReference type="ARBA" id="ARBA00034247"/>
    </source>
</evidence>
<dbReference type="EC" id="2.7.7.65" evidence="2"/>
<dbReference type="InterPro" id="IPR035965">
    <property type="entry name" value="PAS-like_dom_sf"/>
</dbReference>
<dbReference type="FunFam" id="3.30.70.270:FF:000001">
    <property type="entry name" value="Diguanylate cyclase domain protein"/>
    <property type="match status" value="1"/>
</dbReference>
<comment type="catalytic activity">
    <reaction evidence="7">
        <text>2 GTP = 3',3'-c-di-GMP + 2 diphosphate</text>
        <dbReference type="Rhea" id="RHEA:24898"/>
        <dbReference type="ChEBI" id="CHEBI:33019"/>
        <dbReference type="ChEBI" id="CHEBI:37565"/>
        <dbReference type="ChEBI" id="CHEBI:58805"/>
        <dbReference type="EC" id="2.7.7.65"/>
    </reaction>
</comment>
<dbReference type="CDD" id="cd01949">
    <property type="entry name" value="GGDEF"/>
    <property type="match status" value="1"/>
</dbReference>
<sequence>MSATPSLQPSHARSPWWWLGLAWLAAGLVLVLNGWQEHRATAERARQQLSLQAAGLHDNLALQLDATNDALHSLLAELPDLQALGDGPAQLTVRLRAYADAMPVVQYLSLLDAEGNITVSSDPNLVGKNSGQRDYFAAARAAASPQTLVVSPPFRGALGGWLMVLARQVRSADGRFAGVLVAAVDADYFRLLMRPLGQAPDMLVSLSHGDGLRFLALGREGEAEGVDLRVAGSAWLRHHDSGQRASFLRAPMRPGEAKLQMVALRTLQPPELHMDKPLVLAVGRDQAAVFAAWRRDARWSLLLWLAAGVLAAGTLARMQRKRRQLQREQAERAAREAENQAHWDVVLSATRQGLWDYDAASGKVSHSPQWYGLLGYVQEAFERDGQTWEDLTHPDDRAKVAQEWQQLLSGEKEHFEATHRLRCADGSYRWFACQGRVTAQDARGLPERVFGTLSDVSERRQQEEMLQRLTENLPGVLYQYQLDPDGHHHFPYASPGVVNIYGFSAQELKHDAEPLFAHIRPGDLQRVAEGVRRSARELSEWTAEYRYEIPGRGPRWLSGHARPQRLPSGATLWNGYISDVTEAKEQSLRLQATERVLQQLMSEMPVGLCMVDARHHMYFRNQRFLDQLGYDEHAVPTLREWALKAYPDADYRAEVAARWKQAKAEAVNGQIAAQSYRIVSRDGAHHVMDVAGLIFGDKLLITFQDHTAHLAQNEWLRKLAYVDGLTGIANRRSFDEALAAEWSRCARAGLPLSVLMIDIDHFKAYNDLYGHQKGDACLQTVARTLSESMARPHDLLARYGGEEFVCLLPQCDLEGARVVAERLCGAVFGQALVHEGSSAAPCVTISVGVACAIPDLQRDPATLTELADVHLYRAKLTGRNRVSDGRSDP</sequence>
<dbReference type="SMART" id="SM00267">
    <property type="entry name" value="GGDEF"/>
    <property type="match status" value="1"/>
</dbReference>
<dbReference type="PROSITE" id="PS50112">
    <property type="entry name" value="PAS"/>
    <property type="match status" value="1"/>
</dbReference>
<feature type="domain" description="PAS" evidence="10">
    <location>
        <begin position="462"/>
        <end position="538"/>
    </location>
</feature>
<dbReference type="GO" id="GO:0043709">
    <property type="term" value="P:cell adhesion involved in single-species biofilm formation"/>
    <property type="evidence" value="ECO:0007669"/>
    <property type="project" value="TreeGrafter"/>
</dbReference>
<keyword evidence="3" id="KW-1003">Cell membrane</keyword>
<keyword evidence="8" id="KW-0175">Coiled coil</keyword>
<dbReference type="SUPFAM" id="SSF55073">
    <property type="entry name" value="Nucleotide cyclase"/>
    <property type="match status" value="1"/>
</dbReference>
<dbReference type="GO" id="GO:1902201">
    <property type="term" value="P:negative regulation of bacterial-type flagellum-dependent cell motility"/>
    <property type="evidence" value="ECO:0007669"/>
    <property type="project" value="TreeGrafter"/>
</dbReference>
<dbReference type="PROSITE" id="PS50113">
    <property type="entry name" value="PAC"/>
    <property type="match status" value="1"/>
</dbReference>
<evidence type="ECO:0000256" key="9">
    <source>
        <dbReference type="SAM" id="Phobius"/>
    </source>
</evidence>
<dbReference type="PANTHER" id="PTHR45138">
    <property type="entry name" value="REGULATORY COMPONENTS OF SENSORY TRANSDUCTION SYSTEM"/>
    <property type="match status" value="1"/>
</dbReference>
<dbReference type="SMART" id="SM00086">
    <property type="entry name" value="PAC"/>
    <property type="match status" value="2"/>
</dbReference>
<feature type="coiled-coil region" evidence="8">
    <location>
        <begin position="311"/>
        <end position="340"/>
    </location>
</feature>
<dbReference type="NCBIfam" id="TIGR00229">
    <property type="entry name" value="sensory_box"/>
    <property type="match status" value="1"/>
</dbReference>
<evidence type="ECO:0000259" key="12">
    <source>
        <dbReference type="PROSITE" id="PS50887"/>
    </source>
</evidence>
<evidence type="ECO:0000259" key="10">
    <source>
        <dbReference type="PROSITE" id="PS50112"/>
    </source>
</evidence>
<evidence type="ECO:0000256" key="8">
    <source>
        <dbReference type="SAM" id="Coils"/>
    </source>
</evidence>
<dbReference type="InterPro" id="IPR000160">
    <property type="entry name" value="GGDEF_dom"/>
</dbReference>
<keyword evidence="14" id="KW-1185">Reference proteome</keyword>